<dbReference type="VEuPathDB" id="FungiDB:PV07_01970"/>
<dbReference type="InterPro" id="IPR053717">
    <property type="entry name" value="MerB_lyase_sf"/>
</dbReference>
<organism evidence="1 2">
    <name type="scientific">Cladophialophora immunda</name>
    <dbReference type="NCBI Taxonomy" id="569365"/>
    <lineage>
        <taxon>Eukaryota</taxon>
        <taxon>Fungi</taxon>
        <taxon>Dikarya</taxon>
        <taxon>Ascomycota</taxon>
        <taxon>Pezizomycotina</taxon>
        <taxon>Eurotiomycetes</taxon>
        <taxon>Chaetothyriomycetidae</taxon>
        <taxon>Chaetothyriales</taxon>
        <taxon>Herpotrichiellaceae</taxon>
        <taxon>Cladophialophora</taxon>
    </lineage>
</organism>
<accession>A0A0D2A4K8</accession>
<evidence type="ECO:0008006" key="3">
    <source>
        <dbReference type="Google" id="ProtNLM"/>
    </source>
</evidence>
<dbReference type="Gene3D" id="3.30.450.410">
    <property type="match status" value="1"/>
</dbReference>
<dbReference type="SUPFAM" id="SSF160387">
    <property type="entry name" value="NosL/MerB-like"/>
    <property type="match status" value="1"/>
</dbReference>
<dbReference type="GO" id="GO:0018836">
    <property type="term" value="F:alkylmercury lyase activity"/>
    <property type="evidence" value="ECO:0007669"/>
    <property type="project" value="InterPro"/>
</dbReference>
<proteinExistence type="predicted"/>
<keyword evidence="2" id="KW-1185">Reference proteome</keyword>
<name>A0A0D2A4K8_9EURO</name>
<protein>
    <recommendedName>
        <fullName evidence="3">Alkylmercury lyase</fullName>
    </recommendedName>
</protein>
<dbReference type="Proteomes" id="UP000054466">
    <property type="component" value="Unassembled WGS sequence"/>
</dbReference>
<dbReference type="GeneID" id="27341164"/>
<dbReference type="AlphaFoldDB" id="A0A0D2A4K8"/>
<sequence length="235" mass="26968">MDRDARQLRYEVFQFILERCRHPTVQELVVPGSRDESQVTLQLRKLHDLHHLKLHDEGVPTPTPIAMVHPFSHLPTPYIVTKAGKLWWVNCAWCAFGLAAMLSPGEVNVKVLTPSQGELLTFEVVDGDITKVIGENGERSLQQYYAFFSAPPSKWWIDVRFACSGIQICTSEQEAQSFAQRHAFHHGDVISLDKLWKLSKAWYSNKAAYDYDRMTPQEVEKLFMDLGLTSLYWTS</sequence>
<dbReference type="HOGENOM" id="CLU_096538_0_0_1"/>
<dbReference type="OrthoDB" id="4810243at2759"/>
<dbReference type="RefSeq" id="XP_016255482.1">
    <property type="nucleotide sequence ID" value="XM_016388554.1"/>
</dbReference>
<dbReference type="InterPro" id="IPR004927">
    <property type="entry name" value="MerB"/>
</dbReference>
<dbReference type="Pfam" id="PF03243">
    <property type="entry name" value="MerB"/>
    <property type="match status" value="1"/>
</dbReference>
<evidence type="ECO:0000313" key="1">
    <source>
        <dbReference type="EMBL" id="KIW35266.1"/>
    </source>
</evidence>
<evidence type="ECO:0000313" key="2">
    <source>
        <dbReference type="Proteomes" id="UP000054466"/>
    </source>
</evidence>
<dbReference type="EMBL" id="KN847040">
    <property type="protein sequence ID" value="KIW35266.1"/>
    <property type="molecule type" value="Genomic_DNA"/>
</dbReference>
<reference evidence="1 2" key="1">
    <citation type="submission" date="2015-01" db="EMBL/GenBank/DDBJ databases">
        <title>The Genome Sequence of Cladophialophora immunda CBS83496.</title>
        <authorList>
            <consortium name="The Broad Institute Genomics Platform"/>
            <person name="Cuomo C."/>
            <person name="de Hoog S."/>
            <person name="Gorbushina A."/>
            <person name="Stielow B."/>
            <person name="Teixiera M."/>
            <person name="Abouelleil A."/>
            <person name="Chapman S.B."/>
            <person name="Priest M."/>
            <person name="Young S.K."/>
            <person name="Wortman J."/>
            <person name="Nusbaum C."/>
            <person name="Birren B."/>
        </authorList>
    </citation>
    <scope>NUCLEOTIDE SEQUENCE [LARGE SCALE GENOMIC DNA]</scope>
    <source>
        <strain evidence="1 2">CBS 83496</strain>
    </source>
</reference>
<gene>
    <name evidence="1" type="ORF">PV07_01970</name>
</gene>